<reference evidence="2" key="1">
    <citation type="journal article" date="2022" name="Nat. Commun.">
        <title>Chromosome evolution and the genetic basis of agronomically important traits in greater yam.</title>
        <authorList>
            <person name="Bredeson J.V."/>
            <person name="Lyons J.B."/>
            <person name="Oniyinde I.O."/>
            <person name="Okereke N.R."/>
            <person name="Kolade O."/>
            <person name="Nnabue I."/>
            <person name="Nwadili C.O."/>
            <person name="Hribova E."/>
            <person name="Parker M."/>
            <person name="Nwogha J."/>
            <person name="Shu S."/>
            <person name="Carlson J."/>
            <person name="Kariba R."/>
            <person name="Muthemba S."/>
            <person name="Knop K."/>
            <person name="Barton G.J."/>
            <person name="Sherwood A.V."/>
            <person name="Lopez-Montes A."/>
            <person name="Asiedu R."/>
            <person name="Jamnadass R."/>
            <person name="Muchugi A."/>
            <person name="Goodstein D."/>
            <person name="Egesi C.N."/>
            <person name="Featherston J."/>
            <person name="Asfaw A."/>
            <person name="Simpson G.G."/>
            <person name="Dolezel J."/>
            <person name="Hendre P.S."/>
            <person name="Van Deynze A."/>
            <person name="Kumar P.L."/>
            <person name="Obidiegwu J.E."/>
            <person name="Bhattacharjee R."/>
            <person name="Rokhsar D.S."/>
        </authorList>
    </citation>
    <scope>NUCLEOTIDE SEQUENCE [LARGE SCALE GENOMIC DNA]</scope>
    <source>
        <strain evidence="2">cv. TDa95/00328</strain>
    </source>
</reference>
<keyword evidence="2" id="KW-1185">Reference proteome</keyword>
<evidence type="ECO:0000313" key="1">
    <source>
        <dbReference type="EMBL" id="KAH7690242.1"/>
    </source>
</evidence>
<proteinExistence type="predicted"/>
<evidence type="ECO:0000313" key="2">
    <source>
        <dbReference type="Proteomes" id="UP000827976"/>
    </source>
</evidence>
<name>A0ACB7WPZ8_DIOAL</name>
<protein>
    <submittedName>
        <fullName evidence="1">Zinc finger CCHC-type protein</fullName>
    </submittedName>
</protein>
<dbReference type="EMBL" id="CM037012">
    <property type="protein sequence ID" value="KAH7690242.1"/>
    <property type="molecule type" value="Genomic_DNA"/>
</dbReference>
<accession>A0ACB7WPZ8</accession>
<organism evidence="1 2">
    <name type="scientific">Dioscorea alata</name>
    <name type="common">Purple yam</name>
    <dbReference type="NCBI Taxonomy" id="55571"/>
    <lineage>
        <taxon>Eukaryota</taxon>
        <taxon>Viridiplantae</taxon>
        <taxon>Streptophyta</taxon>
        <taxon>Embryophyta</taxon>
        <taxon>Tracheophyta</taxon>
        <taxon>Spermatophyta</taxon>
        <taxon>Magnoliopsida</taxon>
        <taxon>Liliopsida</taxon>
        <taxon>Dioscoreales</taxon>
        <taxon>Dioscoreaceae</taxon>
        <taxon>Dioscorea</taxon>
    </lineage>
</organism>
<comment type="caution">
    <text evidence="1">The sequence shown here is derived from an EMBL/GenBank/DDBJ whole genome shotgun (WGS) entry which is preliminary data.</text>
</comment>
<gene>
    <name evidence="1" type="ORF">IHE45_02G034400</name>
</gene>
<sequence>MAPSPSPTCAQCLAIAQDRDHLRIYEFLMRLRPEFEAVRAQLLHRVTPPSASDTLAYVLAEETRLQSLDVVPPPAAPYPILAAPQQLSAPSTAPLLSSQGLSAPVHPFSQSPGQGSSVPHRRSVRCHYCHALGHVRTDCRKLQRAQQTAQQRIVTTPPSASPTGPLSAEQFQQLLQQFSRSQISVFRP</sequence>
<dbReference type="Proteomes" id="UP000827976">
    <property type="component" value="Chromosome 2"/>
</dbReference>